<evidence type="ECO:0000313" key="3">
    <source>
        <dbReference type="EMBL" id="EFO79639.1"/>
    </source>
</evidence>
<comment type="caution">
    <text evidence="3">The sequence shown here is derived from an EMBL/GenBank/DDBJ whole genome shotgun (WGS) entry which is preliminary data.</text>
</comment>
<reference evidence="3 4" key="1">
    <citation type="journal article" date="2011" name="J. Bacteriol.">
        <title>Draft genome sequence of the anoxygenic filamentous phototrophic bacterium Oscillochloris trichoides subsp. DG-6.</title>
        <authorList>
            <person name="Kuznetsov B.B."/>
            <person name="Ivanovsky R.N."/>
            <person name="Keppen O.I."/>
            <person name="Sukhacheva M.V."/>
            <person name="Bumazhkin B.K."/>
            <person name="Patutina E.O."/>
            <person name="Beletsky A.V."/>
            <person name="Mardanov A.V."/>
            <person name="Baslerov R.V."/>
            <person name="Panteleeva A.N."/>
            <person name="Kolganova T.V."/>
            <person name="Ravin N.V."/>
            <person name="Skryabin K.G."/>
        </authorList>
    </citation>
    <scope>NUCLEOTIDE SEQUENCE [LARGE SCALE GENOMIC DNA]</scope>
    <source>
        <strain evidence="3 4">DG-6</strain>
    </source>
</reference>
<sequence>MSLPALHLSGSPYQQGCQHGAALRGEIGTNLAIYFARFERELHLTRAETLRRARVYAEAIADQNPAYAAAMRGIADGSGYSYAEIAALNVRYELFYHQFGHNAMADGCTAIALLPTVTADGHLWLAENWDWIVGVRGAILHSRTEDGMTIRAFTEAGIVGGKIGFNSAGLGLLINGLTSSEDDWARLQRPFHLRCYEILHSHSLDAAISIVMDAPRSCSANFLLAQVPDRAVTIESAPHRAVLRPAQAGYLVHTNHFVDAALLGVHEPPVESCPHSHWRLERSEQLLAGQRSLGLSHLQTILRDHQQHPYGICFHIDPAEPPTEHYQTVVSVMMDLHAQRFYLSDGPPCAHAYAEEPPHALPSTSSGSGALAEPVEANAPRSGCPKASSR</sequence>
<dbReference type="EMBL" id="ADVR01000110">
    <property type="protein sequence ID" value="EFO79639.1"/>
    <property type="molecule type" value="Genomic_DNA"/>
</dbReference>
<protein>
    <submittedName>
        <fullName evidence="3">Peptidase C45 acyl-coenzyme A:6-aminopenicillanic acid acyl-transferase</fullName>
    </submittedName>
</protein>
<dbReference type="Proteomes" id="UP000054010">
    <property type="component" value="Unassembled WGS sequence"/>
</dbReference>
<evidence type="ECO:0000259" key="2">
    <source>
        <dbReference type="Pfam" id="PF03417"/>
    </source>
</evidence>
<evidence type="ECO:0000256" key="1">
    <source>
        <dbReference type="SAM" id="MobiDB-lite"/>
    </source>
</evidence>
<proteinExistence type="predicted"/>
<dbReference type="Gene3D" id="1.10.10.2120">
    <property type="match status" value="1"/>
</dbReference>
<dbReference type="Pfam" id="PF03417">
    <property type="entry name" value="AAT"/>
    <property type="match status" value="1"/>
</dbReference>
<dbReference type="eggNOG" id="COG4927">
    <property type="taxonomic scope" value="Bacteria"/>
</dbReference>
<evidence type="ECO:0000313" key="4">
    <source>
        <dbReference type="Proteomes" id="UP000054010"/>
    </source>
</evidence>
<dbReference type="InterPro" id="IPR047801">
    <property type="entry name" value="Peptidase_C45"/>
</dbReference>
<dbReference type="Gene3D" id="3.60.60.10">
    <property type="entry name" value="Penicillin V Acylase, Chain A"/>
    <property type="match status" value="1"/>
</dbReference>
<dbReference type="PANTHER" id="PTHR34180">
    <property type="entry name" value="PEPTIDASE C45"/>
    <property type="match status" value="1"/>
</dbReference>
<keyword evidence="4" id="KW-1185">Reference proteome</keyword>
<dbReference type="GO" id="GO:0016740">
    <property type="term" value="F:transferase activity"/>
    <property type="evidence" value="ECO:0007669"/>
    <property type="project" value="UniProtKB-KW"/>
</dbReference>
<organism evidence="3 4">
    <name type="scientific">Oscillochloris trichoides DG-6</name>
    <dbReference type="NCBI Taxonomy" id="765420"/>
    <lineage>
        <taxon>Bacteria</taxon>
        <taxon>Bacillati</taxon>
        <taxon>Chloroflexota</taxon>
        <taxon>Chloroflexia</taxon>
        <taxon>Chloroflexales</taxon>
        <taxon>Chloroflexineae</taxon>
        <taxon>Oscillochloridaceae</taxon>
        <taxon>Oscillochloris</taxon>
    </lineage>
</organism>
<feature type="region of interest" description="Disordered" evidence="1">
    <location>
        <begin position="353"/>
        <end position="390"/>
    </location>
</feature>
<dbReference type="NCBIfam" id="NF040521">
    <property type="entry name" value="C45_proenzyme"/>
    <property type="match status" value="1"/>
</dbReference>
<accession>E1IGQ2</accession>
<dbReference type="InterPro" id="IPR005079">
    <property type="entry name" value="Peptidase_C45_hydrolase"/>
</dbReference>
<gene>
    <name evidence="3" type="ORF">OSCT_2503</name>
</gene>
<name>E1IGQ2_9CHLR</name>
<dbReference type="InterPro" id="IPR047794">
    <property type="entry name" value="C45_proenzyme-like"/>
</dbReference>
<dbReference type="AlphaFoldDB" id="E1IGQ2"/>
<dbReference type="HOGENOM" id="CLU_037787_0_1_0"/>
<feature type="domain" description="Peptidase C45 hydrolase" evidence="2">
    <location>
        <begin position="124"/>
        <end position="342"/>
    </location>
</feature>
<dbReference type="OrthoDB" id="8109453at2"/>
<dbReference type="PANTHER" id="PTHR34180:SF1">
    <property type="entry name" value="BETA-ALANYL-DOPAMINE_CARCININE HYDROLASE"/>
    <property type="match status" value="1"/>
</dbReference>
<dbReference type="STRING" id="765420.OSCT_2503"/>